<dbReference type="OrthoDB" id="2454533at2"/>
<reference evidence="1 2" key="1">
    <citation type="journal article" date="2017" name="Genome Announc.">
        <title>Draft Genome Sequences of Four Alkaliphilic Bacteria Belonging to the Anaerobacillus Genus.</title>
        <authorList>
            <person name="Bassil N.M."/>
            <person name="Lloyd J.R."/>
        </authorList>
    </citation>
    <scope>NUCLEOTIDE SEQUENCE [LARGE SCALE GENOMIC DNA]</scope>
    <source>
        <strain evidence="1 2">NB2006</strain>
    </source>
</reference>
<accession>A0A7S7LBU7</accession>
<dbReference type="RefSeq" id="WP_159432476.1">
    <property type="nucleotide sequence ID" value="NZ_CP063356.2"/>
</dbReference>
<dbReference type="EMBL" id="CP063356">
    <property type="protein sequence ID" value="QOY38168.1"/>
    <property type="molecule type" value="Genomic_DNA"/>
</dbReference>
<evidence type="ECO:0000313" key="1">
    <source>
        <dbReference type="EMBL" id="QOY38168.1"/>
    </source>
</evidence>
<dbReference type="AlphaFoldDB" id="A0A7S7LBU7"/>
<keyword evidence="2" id="KW-1185">Reference proteome</keyword>
<sequence>MDIGIIGELPNQSFDKVTFHKTEPASLELEEFDAEPRQILSKLKYRVGFTI</sequence>
<organism evidence="1 2">
    <name type="scientific">Anaerobacillus isosaccharinicus</name>
    <dbReference type="NCBI Taxonomy" id="1532552"/>
    <lineage>
        <taxon>Bacteria</taxon>
        <taxon>Bacillati</taxon>
        <taxon>Bacillota</taxon>
        <taxon>Bacilli</taxon>
        <taxon>Bacillales</taxon>
        <taxon>Bacillaceae</taxon>
        <taxon>Anaerobacillus</taxon>
    </lineage>
</organism>
<dbReference type="Proteomes" id="UP000180175">
    <property type="component" value="Chromosome"/>
</dbReference>
<proteinExistence type="predicted"/>
<protein>
    <submittedName>
        <fullName evidence="1">Uncharacterized protein</fullName>
    </submittedName>
</protein>
<name>A0A7S7LBU7_9BACI</name>
<dbReference type="KEGG" id="aia:AWH56_011885"/>
<reference evidence="1 2" key="2">
    <citation type="journal article" date="2019" name="Int. J. Syst. Evol. Microbiol.">
        <title>Anaerobacillus isosaccharinicus sp. nov., an alkaliphilic bacterium which degrades isosaccharinic acid.</title>
        <authorList>
            <person name="Bassil N.M."/>
            <person name="Lloyd J.R."/>
        </authorList>
    </citation>
    <scope>NUCLEOTIDE SEQUENCE [LARGE SCALE GENOMIC DNA]</scope>
    <source>
        <strain evidence="1 2">NB2006</strain>
    </source>
</reference>
<evidence type="ECO:0000313" key="2">
    <source>
        <dbReference type="Proteomes" id="UP000180175"/>
    </source>
</evidence>
<gene>
    <name evidence="1" type="ORF">AWH56_011885</name>
</gene>